<reference evidence="3" key="1">
    <citation type="submission" date="2017-02" db="UniProtKB">
        <authorList>
            <consortium name="WormBaseParasite"/>
        </authorList>
    </citation>
    <scope>IDENTIFICATION</scope>
</reference>
<dbReference type="WBParaSite" id="ALUE_0001915701-mRNA-1">
    <property type="protein sequence ID" value="ALUE_0001915701-mRNA-1"/>
    <property type="gene ID" value="ALUE_0001915701"/>
</dbReference>
<keyword evidence="1" id="KW-0812">Transmembrane</keyword>
<proteinExistence type="predicted"/>
<dbReference type="Proteomes" id="UP000036681">
    <property type="component" value="Unplaced"/>
</dbReference>
<sequence length="52" mass="5728">MQLLPNMIAIILVPILVFVVLYIGPNAIVSCEWRKEQSAIENGMSTAIRVGD</sequence>
<keyword evidence="1" id="KW-1133">Transmembrane helix</keyword>
<protein>
    <submittedName>
        <fullName evidence="3">G_PROTEIN_RECEP_F1_2 domain-containing protein</fullName>
    </submittedName>
</protein>
<feature type="transmembrane region" description="Helical" evidence="1">
    <location>
        <begin position="6"/>
        <end position="24"/>
    </location>
</feature>
<evidence type="ECO:0000313" key="2">
    <source>
        <dbReference type="Proteomes" id="UP000036681"/>
    </source>
</evidence>
<dbReference type="AlphaFoldDB" id="A0A0M3IK99"/>
<evidence type="ECO:0000313" key="3">
    <source>
        <dbReference type="WBParaSite" id="ALUE_0001915701-mRNA-1"/>
    </source>
</evidence>
<keyword evidence="2" id="KW-1185">Reference proteome</keyword>
<organism evidence="2 3">
    <name type="scientific">Ascaris lumbricoides</name>
    <name type="common">Giant roundworm</name>
    <dbReference type="NCBI Taxonomy" id="6252"/>
    <lineage>
        <taxon>Eukaryota</taxon>
        <taxon>Metazoa</taxon>
        <taxon>Ecdysozoa</taxon>
        <taxon>Nematoda</taxon>
        <taxon>Chromadorea</taxon>
        <taxon>Rhabditida</taxon>
        <taxon>Spirurina</taxon>
        <taxon>Ascaridomorpha</taxon>
        <taxon>Ascaridoidea</taxon>
        <taxon>Ascarididae</taxon>
        <taxon>Ascaris</taxon>
    </lineage>
</organism>
<name>A0A0M3IK99_ASCLU</name>
<evidence type="ECO:0000256" key="1">
    <source>
        <dbReference type="SAM" id="Phobius"/>
    </source>
</evidence>
<accession>A0A0M3IK99</accession>
<keyword evidence="1" id="KW-0472">Membrane</keyword>